<protein>
    <submittedName>
        <fullName evidence="1">Uncharacterized protein</fullName>
    </submittedName>
</protein>
<reference evidence="2" key="1">
    <citation type="submission" date="2015-02" db="EMBL/GenBank/DDBJ databases">
        <authorList>
            <person name="Ju K.-S."/>
            <person name="Doroghazi J.R."/>
            <person name="Metcalf W."/>
        </authorList>
    </citation>
    <scope>NUCLEOTIDE SEQUENCE [LARGE SCALE GENOMIC DNA]</scope>
    <source>
        <strain evidence="2">NRRL B-16380</strain>
    </source>
</reference>
<accession>A0A0M2GP81</accession>
<dbReference type="AlphaFoldDB" id="A0A0M2GP81"/>
<name>A0A0M2GP81_9ACTN</name>
<dbReference type="Proteomes" id="UP000034786">
    <property type="component" value="Unassembled WGS sequence"/>
</dbReference>
<dbReference type="EMBL" id="JYJH01000006">
    <property type="protein sequence ID" value="KJK39615.1"/>
    <property type="molecule type" value="Genomic_DNA"/>
</dbReference>
<evidence type="ECO:0000313" key="1">
    <source>
        <dbReference type="EMBL" id="KJK39615.1"/>
    </source>
</evidence>
<organism evidence="1 2">
    <name type="scientific">Streptomyces variegatus</name>
    <dbReference type="NCBI Taxonomy" id="284040"/>
    <lineage>
        <taxon>Bacteria</taxon>
        <taxon>Bacillati</taxon>
        <taxon>Actinomycetota</taxon>
        <taxon>Actinomycetes</taxon>
        <taxon>Kitasatosporales</taxon>
        <taxon>Streptomycetaceae</taxon>
        <taxon>Streptomyces</taxon>
    </lineage>
</organism>
<proteinExistence type="predicted"/>
<evidence type="ECO:0000313" key="2">
    <source>
        <dbReference type="Proteomes" id="UP000034786"/>
    </source>
</evidence>
<comment type="caution">
    <text evidence="1">The sequence shown here is derived from an EMBL/GenBank/DDBJ whole genome shotgun (WGS) entry which is preliminary data.</text>
</comment>
<sequence length="95" mass="10046">MISEADAQARERAADEVTDHLGAYTPVQASTLATLLAATAVCESENAALEAELHAVIALTSTGHVDLEHIAPLQELVLADLPPQLREYVSDLLEG</sequence>
<dbReference type="PATRIC" id="fig|284040.3.peg.6699"/>
<gene>
    <name evidence="1" type="ORF">UK15_11335</name>
</gene>
<keyword evidence="2" id="KW-1185">Reference proteome</keyword>